<dbReference type="GeneID" id="77946885"/>
<keyword evidence="1" id="KW-0812">Transmembrane</keyword>
<evidence type="ECO:0000313" key="2">
    <source>
        <dbReference type="EMBL" id="QIN97007.1"/>
    </source>
</evidence>
<accession>A0A6G8R6I4</accession>
<dbReference type="Proteomes" id="UP000501900">
    <property type="component" value="Genome"/>
</dbReference>
<dbReference type="RefSeq" id="YP_010670675.1">
    <property type="nucleotide sequence ID" value="NC_070965.1"/>
</dbReference>
<dbReference type="KEGG" id="vg:77946885"/>
<name>A0A6G8R6I4_9CAUD</name>
<feature type="transmembrane region" description="Helical" evidence="1">
    <location>
        <begin position="41"/>
        <end position="62"/>
    </location>
</feature>
<sequence>MSNYYIWLALFAFVGYYVATDEAVAEQFYVFFLGVWVQLRKYYYMVTMHPFWFMNPVGKWWMMRKYRKIAREIMKEQGIKDEEA</sequence>
<organism evidence="2 3">
    <name type="scientific">Synechococcus phage S-H34</name>
    <dbReference type="NCBI Taxonomy" id="2718942"/>
    <lineage>
        <taxon>Viruses</taxon>
        <taxon>Duplodnaviria</taxon>
        <taxon>Heunggongvirae</taxon>
        <taxon>Uroviricota</taxon>
        <taxon>Caudoviricetes</taxon>
        <taxon>Pantevenvirales</taxon>
        <taxon>Kyanoviridae</taxon>
        <taxon>Makaravirus</taxon>
        <taxon>Makaravirus thirtyfour</taxon>
    </lineage>
</organism>
<dbReference type="EMBL" id="MT162467">
    <property type="protein sequence ID" value="QIN97007.1"/>
    <property type="molecule type" value="Genomic_DNA"/>
</dbReference>
<evidence type="ECO:0000313" key="3">
    <source>
        <dbReference type="Proteomes" id="UP000501900"/>
    </source>
</evidence>
<keyword evidence="1" id="KW-0472">Membrane</keyword>
<keyword evidence="3" id="KW-1185">Reference proteome</keyword>
<protein>
    <submittedName>
        <fullName evidence="2">Uncharacterized protein</fullName>
    </submittedName>
</protein>
<keyword evidence="1" id="KW-1133">Transmembrane helix</keyword>
<evidence type="ECO:0000256" key="1">
    <source>
        <dbReference type="SAM" id="Phobius"/>
    </source>
</evidence>
<proteinExistence type="predicted"/>
<reference evidence="2 3" key="1">
    <citation type="submission" date="2020-03" db="EMBL/GenBank/DDBJ databases">
        <title>The Isolation and Genome Sequence of a Novel Cyanophage S-H34 from the Huanghai Sea, China.</title>
        <authorList>
            <person name="Jiang T."/>
        </authorList>
    </citation>
    <scope>NUCLEOTIDE SEQUENCE [LARGE SCALE GENOMIC DNA]</scope>
</reference>